<accession>A0A1H9QT42</accession>
<dbReference type="Proteomes" id="UP000198815">
    <property type="component" value="Unassembled WGS sequence"/>
</dbReference>
<dbReference type="CDD" id="cd00211">
    <property type="entry name" value="PTS_IIA_fru"/>
    <property type="match status" value="1"/>
</dbReference>
<dbReference type="GO" id="GO:0016301">
    <property type="term" value="F:kinase activity"/>
    <property type="evidence" value="ECO:0007669"/>
    <property type="project" value="UniProtKB-KW"/>
</dbReference>
<gene>
    <name evidence="12" type="ORF">SAMN05443377_10467</name>
</gene>
<keyword evidence="13" id="KW-1185">Reference proteome</keyword>
<evidence type="ECO:0000256" key="2">
    <source>
        <dbReference type="ARBA" id="ARBA00022448"/>
    </source>
</evidence>
<dbReference type="InterPro" id="IPR051351">
    <property type="entry name" value="Ascorbate-PTS_EIIA_comp"/>
</dbReference>
<dbReference type="PANTHER" id="PTHR36203">
    <property type="entry name" value="ASCORBATE-SPECIFIC PTS SYSTEM EIIA COMPONENT"/>
    <property type="match status" value="1"/>
</dbReference>
<dbReference type="GO" id="GO:0009401">
    <property type="term" value="P:phosphoenolpyruvate-dependent sugar phosphotransferase system"/>
    <property type="evidence" value="ECO:0007669"/>
    <property type="project" value="UniProtKB-KW"/>
</dbReference>
<dbReference type="OrthoDB" id="1634238at2"/>
<evidence type="ECO:0000256" key="3">
    <source>
        <dbReference type="ARBA" id="ARBA00022490"/>
    </source>
</evidence>
<dbReference type="GO" id="GO:0005737">
    <property type="term" value="C:cytoplasm"/>
    <property type="evidence" value="ECO:0007669"/>
    <property type="project" value="UniProtKB-SubCell"/>
</dbReference>
<dbReference type="InterPro" id="IPR002178">
    <property type="entry name" value="PTS_EIIA_type-2_dom"/>
</dbReference>
<dbReference type="PANTHER" id="PTHR36203:SF1">
    <property type="entry name" value="ASCORBATE-SPECIFIC PTS SYSTEM EIIA COMPONENT"/>
    <property type="match status" value="1"/>
</dbReference>
<evidence type="ECO:0000256" key="8">
    <source>
        <dbReference type="ARBA" id="ARBA00037387"/>
    </source>
</evidence>
<comment type="subcellular location">
    <subcellularLocation>
        <location evidence="1">Cytoplasm</location>
    </subcellularLocation>
</comment>
<evidence type="ECO:0000256" key="4">
    <source>
        <dbReference type="ARBA" id="ARBA00022553"/>
    </source>
</evidence>
<keyword evidence="7" id="KW-0418">Kinase</keyword>
<evidence type="ECO:0000256" key="6">
    <source>
        <dbReference type="ARBA" id="ARBA00022683"/>
    </source>
</evidence>
<evidence type="ECO:0000256" key="7">
    <source>
        <dbReference type="ARBA" id="ARBA00022777"/>
    </source>
</evidence>
<dbReference type="SUPFAM" id="SSF55804">
    <property type="entry name" value="Phoshotransferase/anion transport protein"/>
    <property type="match status" value="1"/>
</dbReference>
<dbReference type="AlphaFoldDB" id="A0A1H9QT42"/>
<evidence type="ECO:0000256" key="1">
    <source>
        <dbReference type="ARBA" id="ARBA00004496"/>
    </source>
</evidence>
<organism evidence="12 13">
    <name type="scientific">Propionibacterium cyclohexanicum</name>
    <dbReference type="NCBI Taxonomy" id="64702"/>
    <lineage>
        <taxon>Bacteria</taxon>
        <taxon>Bacillati</taxon>
        <taxon>Actinomycetota</taxon>
        <taxon>Actinomycetes</taxon>
        <taxon>Propionibacteriales</taxon>
        <taxon>Propionibacteriaceae</taxon>
        <taxon>Propionibacterium</taxon>
    </lineage>
</organism>
<evidence type="ECO:0000256" key="9">
    <source>
        <dbReference type="ARBA" id="ARBA00041175"/>
    </source>
</evidence>
<sequence>MSKEALTPRFVQLGVAAGDWRDALRRGAVPLLNAGNITETYVDNMIQAVETLGPYIVIAPGIALGHARPDRSVLHTGFSLSTLTMPVEFGSQSNDPVDIVVILAAVDASSHINALHHLATFLGSKDNLALLRGASTPADIDEVVDRINKG</sequence>
<protein>
    <recommendedName>
        <fullName evidence="9">Ascorbate-specific PTS system EIIA component</fullName>
    </recommendedName>
    <alternativeName>
        <fullName evidence="10">Ascorbate-specific phosphotransferase enzyme IIA component</fullName>
    </alternativeName>
</protein>
<keyword evidence="6" id="KW-0598">Phosphotransferase system</keyword>
<proteinExistence type="predicted"/>
<evidence type="ECO:0000259" key="11">
    <source>
        <dbReference type="PROSITE" id="PS51094"/>
    </source>
</evidence>
<evidence type="ECO:0000313" key="12">
    <source>
        <dbReference type="EMBL" id="SER62873.1"/>
    </source>
</evidence>
<dbReference type="RefSeq" id="WP_091967824.1">
    <property type="nucleotide sequence ID" value="NZ_FOGZ01000004.1"/>
</dbReference>
<keyword evidence="3" id="KW-0963">Cytoplasm</keyword>
<evidence type="ECO:0000256" key="5">
    <source>
        <dbReference type="ARBA" id="ARBA00022679"/>
    </source>
</evidence>
<name>A0A1H9QT42_9ACTN</name>
<keyword evidence="5" id="KW-0808">Transferase</keyword>
<dbReference type="EMBL" id="FOGZ01000004">
    <property type="protein sequence ID" value="SER62873.1"/>
    <property type="molecule type" value="Genomic_DNA"/>
</dbReference>
<dbReference type="InterPro" id="IPR016152">
    <property type="entry name" value="PTrfase/Anion_transptr"/>
</dbReference>
<dbReference type="Pfam" id="PF00359">
    <property type="entry name" value="PTS_EIIA_2"/>
    <property type="match status" value="1"/>
</dbReference>
<comment type="function">
    <text evidence="8">The phosphoenolpyruvate-dependent sugar phosphotransferase system (sugar PTS), a major carbohydrate active transport system, catalyzes the phosphorylation of incoming sugar substrates concomitantly with their translocation across the cell membrane. The enzyme II UlaABC PTS system is involved in ascorbate transport.</text>
</comment>
<dbReference type="Gene3D" id="3.40.930.10">
    <property type="entry name" value="Mannitol-specific EII, Chain A"/>
    <property type="match status" value="1"/>
</dbReference>
<keyword evidence="4" id="KW-0597">Phosphoprotein</keyword>
<reference evidence="12 13" key="1">
    <citation type="submission" date="2016-10" db="EMBL/GenBank/DDBJ databases">
        <authorList>
            <person name="de Groot N.N."/>
        </authorList>
    </citation>
    <scope>NUCLEOTIDE SEQUENCE [LARGE SCALE GENOMIC DNA]</scope>
    <source>
        <strain evidence="12 13">DSM 16859</strain>
    </source>
</reference>
<dbReference type="PROSITE" id="PS51094">
    <property type="entry name" value="PTS_EIIA_TYPE_2"/>
    <property type="match status" value="1"/>
</dbReference>
<dbReference type="STRING" id="64702.SAMN05443377_10467"/>
<feature type="domain" description="PTS EIIA type-2" evidence="11">
    <location>
        <begin position="4"/>
        <end position="147"/>
    </location>
</feature>
<evidence type="ECO:0000313" key="13">
    <source>
        <dbReference type="Proteomes" id="UP000198815"/>
    </source>
</evidence>
<evidence type="ECO:0000256" key="10">
    <source>
        <dbReference type="ARBA" id="ARBA00042072"/>
    </source>
</evidence>
<keyword evidence="2" id="KW-0813">Transport</keyword>